<sequence length="52" mass="5674">MESSSNPHAAIAAAELSFSSLLSSLNLILGGTFWYLFVQIKENYLYSCNASN</sequence>
<dbReference type="EMBL" id="PCGC01000029">
    <property type="protein sequence ID" value="PHL20942.1"/>
    <property type="molecule type" value="Genomic_DNA"/>
</dbReference>
<protein>
    <submittedName>
        <fullName evidence="2">Transcriptional regulator</fullName>
    </submittedName>
</protein>
<reference evidence="3 5" key="2">
    <citation type="submission" date="2017-12" db="EMBL/GenBank/DDBJ databases">
        <title>A pool of 800 enterococci isolated from chicken carcass rinse samples from New Zealand.</title>
        <authorList>
            <person name="Zhang J."/>
            <person name="Rogers L."/>
            <person name="Midwinter A."/>
            <person name="French N."/>
        </authorList>
    </citation>
    <scope>NUCLEOTIDE SEQUENCE [LARGE SCALE GENOMIC DNA]</scope>
    <source>
        <strain evidence="3 5">EN697</strain>
    </source>
</reference>
<proteinExistence type="predicted"/>
<evidence type="ECO:0000256" key="1">
    <source>
        <dbReference type="SAM" id="Phobius"/>
    </source>
</evidence>
<keyword evidence="1" id="KW-0812">Transmembrane</keyword>
<evidence type="ECO:0000313" key="2">
    <source>
        <dbReference type="EMBL" id="PHL20942.1"/>
    </source>
</evidence>
<gene>
    <name evidence="2" type="ORF">CQR37_11210</name>
    <name evidence="3" type="ORF">CYQ77_09270</name>
</gene>
<keyword evidence="1" id="KW-0472">Membrane</keyword>
<accession>A0A2G0CVC4</accession>
<reference evidence="2 4" key="1">
    <citation type="submission" date="2017-10" db="EMBL/GenBank/DDBJ databases">
        <title>Draft genomes of the Enterococcus faecium isolated from human feces before and after Helicobacter pylori eradication therapy.</title>
        <authorList>
            <person name="Prianichniikov N.A."/>
            <person name="Glushchenko O.E."/>
            <person name="Malakhova M.V."/>
        </authorList>
    </citation>
    <scope>NUCLEOTIDE SEQUENCE [LARGE SCALE GENOMIC DNA]</scope>
    <source>
        <strain evidence="2 4">Hp_5-7</strain>
    </source>
</reference>
<dbReference type="Proteomes" id="UP000224303">
    <property type="component" value="Unassembled WGS sequence"/>
</dbReference>
<organism evidence="2 4">
    <name type="scientific">Enterococcus faecium</name>
    <name type="common">Streptococcus faecium</name>
    <dbReference type="NCBI Taxonomy" id="1352"/>
    <lineage>
        <taxon>Bacteria</taxon>
        <taxon>Bacillati</taxon>
        <taxon>Bacillota</taxon>
        <taxon>Bacilli</taxon>
        <taxon>Lactobacillales</taxon>
        <taxon>Enterococcaceae</taxon>
        <taxon>Enterococcus</taxon>
    </lineage>
</organism>
<dbReference type="EMBL" id="PJVH01000028">
    <property type="protein sequence ID" value="RXU86679.1"/>
    <property type="molecule type" value="Genomic_DNA"/>
</dbReference>
<evidence type="ECO:0000313" key="3">
    <source>
        <dbReference type="EMBL" id="RXU86679.1"/>
    </source>
</evidence>
<name>A0A2G0CVC4_ENTFC</name>
<dbReference type="AlphaFoldDB" id="A0A2G0CVC4"/>
<feature type="transmembrane region" description="Helical" evidence="1">
    <location>
        <begin position="16"/>
        <end position="37"/>
    </location>
</feature>
<evidence type="ECO:0000313" key="5">
    <source>
        <dbReference type="Proteomes" id="UP000289562"/>
    </source>
</evidence>
<evidence type="ECO:0000313" key="4">
    <source>
        <dbReference type="Proteomes" id="UP000224303"/>
    </source>
</evidence>
<dbReference type="Proteomes" id="UP000289562">
    <property type="component" value="Unassembled WGS sequence"/>
</dbReference>
<comment type="caution">
    <text evidence="2">The sequence shown here is derived from an EMBL/GenBank/DDBJ whole genome shotgun (WGS) entry which is preliminary data.</text>
</comment>
<keyword evidence="1" id="KW-1133">Transmembrane helix</keyword>